<evidence type="ECO:0008006" key="3">
    <source>
        <dbReference type="Google" id="ProtNLM"/>
    </source>
</evidence>
<dbReference type="EMBL" id="QFQZ01000096">
    <property type="protein sequence ID" value="PZR31149.1"/>
    <property type="molecule type" value="Genomic_DNA"/>
</dbReference>
<dbReference type="Proteomes" id="UP000249393">
    <property type="component" value="Unassembled WGS sequence"/>
</dbReference>
<dbReference type="RefSeq" id="WP_304282134.1">
    <property type="nucleotide sequence ID" value="NZ_QFQZ01000096.1"/>
</dbReference>
<evidence type="ECO:0000313" key="1">
    <source>
        <dbReference type="EMBL" id="PZR31149.1"/>
    </source>
</evidence>
<protein>
    <recommendedName>
        <fullName evidence="3">DUF2188 domain-containing protein</fullName>
    </recommendedName>
</protein>
<comment type="caution">
    <text evidence="1">The sequence shown here is derived from an EMBL/GenBank/DDBJ whole genome shotgun (WGS) entry which is preliminary data.</text>
</comment>
<proteinExistence type="predicted"/>
<evidence type="ECO:0000313" key="2">
    <source>
        <dbReference type="Proteomes" id="UP000249393"/>
    </source>
</evidence>
<reference evidence="1 2" key="1">
    <citation type="submission" date="2017-08" db="EMBL/GenBank/DDBJ databases">
        <title>Infants hospitalized years apart are colonized by the same room-sourced microbial strains.</title>
        <authorList>
            <person name="Brooks B."/>
            <person name="Olm M.R."/>
            <person name="Firek B.A."/>
            <person name="Baker R."/>
            <person name="Thomas B.C."/>
            <person name="Morowitz M.J."/>
            <person name="Banfield J.F."/>
        </authorList>
    </citation>
    <scope>NUCLEOTIDE SEQUENCE [LARGE SCALE GENOMIC DNA]</scope>
    <source>
        <strain evidence="1">S2_003_000_R2_4</strain>
    </source>
</reference>
<sequence length="74" mass="7807">MSKGQHVVPSIRGGWSVRATGAARASKTFSTQEAAIAHGKALAQKEGAELYIHRADGTIRSRNSYGADPFPPKG</sequence>
<accession>A0A2W5UTS2</accession>
<dbReference type="AlphaFoldDB" id="A0A2W5UTS2"/>
<gene>
    <name evidence="1" type="ORF">DI526_20525</name>
</gene>
<name>A0A2W5UTS2_9CAUL</name>
<dbReference type="Pfam" id="PF09954">
    <property type="entry name" value="DUF2188"/>
    <property type="match status" value="1"/>
</dbReference>
<dbReference type="InterPro" id="IPR018691">
    <property type="entry name" value="DUF2188"/>
</dbReference>
<organism evidence="1 2">
    <name type="scientific">Caulobacter segnis</name>
    <dbReference type="NCBI Taxonomy" id="88688"/>
    <lineage>
        <taxon>Bacteria</taxon>
        <taxon>Pseudomonadati</taxon>
        <taxon>Pseudomonadota</taxon>
        <taxon>Alphaproteobacteria</taxon>
        <taxon>Caulobacterales</taxon>
        <taxon>Caulobacteraceae</taxon>
        <taxon>Caulobacter</taxon>
    </lineage>
</organism>